<evidence type="ECO:0000313" key="6">
    <source>
        <dbReference type="Proteomes" id="UP001328107"/>
    </source>
</evidence>
<feature type="region of interest" description="Disordered" evidence="3">
    <location>
        <begin position="177"/>
        <end position="333"/>
    </location>
</feature>
<dbReference type="Proteomes" id="UP001328107">
    <property type="component" value="Unassembled WGS sequence"/>
</dbReference>
<feature type="compositionally biased region" description="Basic and acidic residues" evidence="3">
    <location>
        <begin position="188"/>
        <end position="237"/>
    </location>
</feature>
<name>A0AAN4ZIM9_9BILA</name>
<feature type="region of interest" description="Disordered" evidence="3">
    <location>
        <begin position="108"/>
        <end position="132"/>
    </location>
</feature>
<comment type="similarity">
    <text evidence="1">Belongs to the NSRP1 family.</text>
</comment>
<proteinExistence type="inferred from homology"/>
<gene>
    <name evidence="5" type="ORF">PMAYCL1PPCAC_12217</name>
</gene>
<feature type="domain" description="Nuclear speckle splicing regulatory protein 1 N-terminal" evidence="4">
    <location>
        <begin position="54"/>
        <end position="172"/>
    </location>
</feature>
<feature type="non-terminal residue" evidence="5">
    <location>
        <position position="1"/>
    </location>
</feature>
<keyword evidence="6" id="KW-1185">Reference proteome</keyword>
<comment type="caution">
    <text evidence="5">The sequence shown here is derived from an EMBL/GenBank/DDBJ whole genome shotgun (WGS) entry which is preliminary data.</text>
</comment>
<dbReference type="Pfam" id="PF09745">
    <property type="entry name" value="NSRP1_N"/>
    <property type="match status" value="1"/>
</dbReference>
<feature type="compositionally biased region" description="Basic and acidic residues" evidence="3">
    <location>
        <begin position="109"/>
        <end position="132"/>
    </location>
</feature>
<dbReference type="PANTHER" id="PTHR31938">
    <property type="entry name" value="NUCLEAR SPECKLE SPLICING REGULATORY PROTEIN 1"/>
    <property type="match status" value="1"/>
</dbReference>
<dbReference type="EMBL" id="BTRK01000003">
    <property type="protein sequence ID" value="GMR42022.1"/>
    <property type="molecule type" value="Genomic_DNA"/>
</dbReference>
<accession>A0AAN4ZIM9</accession>
<evidence type="ECO:0000256" key="2">
    <source>
        <dbReference type="ARBA" id="ARBA00023054"/>
    </source>
</evidence>
<feature type="compositionally biased region" description="Basic and acidic residues" evidence="3">
    <location>
        <begin position="299"/>
        <end position="333"/>
    </location>
</feature>
<dbReference type="InterPro" id="IPR018612">
    <property type="entry name" value="NSRP1_N"/>
</dbReference>
<protein>
    <recommendedName>
        <fullName evidence="4">Nuclear speckle splicing regulatory protein 1 N-terminal domain-containing protein</fullName>
    </recommendedName>
</protein>
<dbReference type="InterPro" id="IPR042816">
    <property type="entry name" value="Nsrp1"/>
</dbReference>
<reference evidence="6" key="1">
    <citation type="submission" date="2022-10" db="EMBL/GenBank/DDBJ databases">
        <title>Genome assembly of Pristionchus species.</title>
        <authorList>
            <person name="Yoshida K."/>
            <person name="Sommer R.J."/>
        </authorList>
    </citation>
    <scope>NUCLEOTIDE SEQUENCE [LARGE SCALE GENOMIC DNA]</scope>
    <source>
        <strain evidence="6">RS5460</strain>
    </source>
</reference>
<keyword evidence="2" id="KW-0175">Coiled coil</keyword>
<dbReference type="PANTHER" id="PTHR31938:SF4">
    <property type="entry name" value="NUCLEAR SPECKLE SPLICING REGULATORY PROTEIN 1"/>
    <property type="match status" value="1"/>
</dbReference>
<evidence type="ECO:0000256" key="1">
    <source>
        <dbReference type="ARBA" id="ARBA00010126"/>
    </source>
</evidence>
<evidence type="ECO:0000313" key="5">
    <source>
        <dbReference type="EMBL" id="GMR42022.1"/>
    </source>
</evidence>
<evidence type="ECO:0000259" key="4">
    <source>
        <dbReference type="Pfam" id="PF09745"/>
    </source>
</evidence>
<sequence length="407" mass="48084">SRQYGLILKAKKDEVKKPPVVASVFGDDDDDEDKVDVSGTSRSVAAIRTMKQAERQHELAQAEDPLIFNYDANYEADERRKNEKIADQKKKDEVRASKYAEAIIKSHQRRELERVSREERQQQKERIQENGEFADKEVFVTGAYRKQMEEVAKLREEEAYEARFNAMTAVEKQKVWQAGMGRTLLNEIARDGETTKKEEKAEKKERNTRKRLDSDEEKEEAKEKKSEKKEVKKKSIYDSDPEDEKDAPPHKNFSGELKAGLNRVNKKTKSQTVKDRMFTPTPPSSDDEGKERRRRSPSPRRDDRERRRRDSSGDRRDHRERRKDSKDEKKERYEALGWPNWTVRYHHCRSPKREEKKEKTKDAAQLKKERFEKLKEIVKKRNGPQQIEEFRGRYLERKASGFVTLPL</sequence>
<dbReference type="GO" id="GO:0000381">
    <property type="term" value="P:regulation of alternative mRNA splicing, via spliceosome"/>
    <property type="evidence" value="ECO:0007669"/>
    <property type="project" value="InterPro"/>
</dbReference>
<organism evidence="5 6">
    <name type="scientific">Pristionchus mayeri</name>
    <dbReference type="NCBI Taxonomy" id="1317129"/>
    <lineage>
        <taxon>Eukaryota</taxon>
        <taxon>Metazoa</taxon>
        <taxon>Ecdysozoa</taxon>
        <taxon>Nematoda</taxon>
        <taxon>Chromadorea</taxon>
        <taxon>Rhabditida</taxon>
        <taxon>Rhabditina</taxon>
        <taxon>Diplogasteromorpha</taxon>
        <taxon>Diplogasteroidea</taxon>
        <taxon>Neodiplogasteridae</taxon>
        <taxon>Pristionchus</taxon>
    </lineage>
</organism>
<evidence type="ECO:0000256" key="3">
    <source>
        <dbReference type="SAM" id="MobiDB-lite"/>
    </source>
</evidence>
<dbReference type="AlphaFoldDB" id="A0AAN4ZIM9"/>